<protein>
    <recommendedName>
        <fullName evidence="4">OmpA-like domain-containing protein</fullName>
    </recommendedName>
</protein>
<reference evidence="2 3" key="1">
    <citation type="submission" date="2017-08" db="EMBL/GenBank/DDBJ databases">
        <title>Infants hospitalized years apart are colonized by the same room-sourced microbial strains.</title>
        <authorList>
            <person name="Brooks B."/>
            <person name="Olm M.R."/>
            <person name="Firek B.A."/>
            <person name="Baker R."/>
            <person name="Thomas B.C."/>
            <person name="Morowitz M.J."/>
            <person name="Banfield J.F."/>
        </authorList>
    </citation>
    <scope>NUCLEOTIDE SEQUENCE [LARGE SCALE GENOMIC DNA]</scope>
    <source>
        <strain evidence="2">S2_005_003_R2_42</strain>
    </source>
</reference>
<keyword evidence="1" id="KW-0472">Membrane</keyword>
<dbReference type="AlphaFoldDB" id="A0A2W5KHS3"/>
<dbReference type="Proteomes" id="UP000249046">
    <property type="component" value="Unassembled WGS sequence"/>
</dbReference>
<sequence length="567" mass="60829">MNDLDRLRQILLEEDRRALAAAAQRLDVAESRQHGLAERLPQALEAVQSGAQRERFARAMAAPVASALGNAVRGNRHLIIDALFPIIGPTIRKAVGEAMRGLVADINHALESSFTLRGLAWRVEAWRSGVPYAEVVLKHTLAWQVDHLFLIERASGLVLHRASAPELPALDADAIAGMLTAIADFVSDSVGRDGGDTLESARVGEHVLWLIQGPRANLACFIRGVPGSALYVRLQERLERIHAAMDADGASDELVASVGAEALDLAALTRDAATAEPRRRTAWWPLLLVILAAVAALAWHVLRDRSWETRMDALRTHLGTHPGFVLTALDDTRRPTILVRGLLDPDAAPIEPLLAAARAAGGEPQLAVQGYLSTDDAIVLRRARRLLAPPDSVRLSVSGGVLVLDGVAAVDWLDTARLRAPMIAGVRDVRLAVQAAASPAEIARAELDRLARQLPEIRGVFERGVATVPASTAFVDDLAGHLRGIEQLAAAAGVEVTLVAVGCNDATGADRTNAGLREGRGAWLRSALIERGVPAVLIRVAGDTDPDFQDRPLERSAYLHMELSSRP</sequence>
<keyword evidence="1" id="KW-1133">Transmembrane helix</keyword>
<feature type="transmembrane region" description="Helical" evidence="1">
    <location>
        <begin position="282"/>
        <end position="302"/>
    </location>
</feature>
<evidence type="ECO:0008006" key="4">
    <source>
        <dbReference type="Google" id="ProtNLM"/>
    </source>
</evidence>
<comment type="caution">
    <text evidence="2">The sequence shown here is derived from an EMBL/GenBank/DDBJ whole genome shotgun (WGS) entry which is preliminary data.</text>
</comment>
<name>A0A2W5KHS3_9GAMM</name>
<keyword evidence="1" id="KW-0812">Transmembrane</keyword>
<gene>
    <name evidence="2" type="ORF">DI564_07635</name>
</gene>
<evidence type="ECO:0000313" key="2">
    <source>
        <dbReference type="EMBL" id="PZQ16492.1"/>
    </source>
</evidence>
<dbReference type="EMBL" id="QFPO01000005">
    <property type="protein sequence ID" value="PZQ16492.1"/>
    <property type="molecule type" value="Genomic_DNA"/>
</dbReference>
<organism evidence="2 3">
    <name type="scientific">Rhodanobacter denitrificans</name>
    <dbReference type="NCBI Taxonomy" id="666685"/>
    <lineage>
        <taxon>Bacteria</taxon>
        <taxon>Pseudomonadati</taxon>
        <taxon>Pseudomonadota</taxon>
        <taxon>Gammaproteobacteria</taxon>
        <taxon>Lysobacterales</taxon>
        <taxon>Rhodanobacteraceae</taxon>
        <taxon>Rhodanobacter</taxon>
    </lineage>
</organism>
<accession>A0A2W5KHS3</accession>
<proteinExistence type="predicted"/>
<evidence type="ECO:0000256" key="1">
    <source>
        <dbReference type="SAM" id="Phobius"/>
    </source>
</evidence>
<evidence type="ECO:0000313" key="3">
    <source>
        <dbReference type="Proteomes" id="UP000249046"/>
    </source>
</evidence>